<dbReference type="EMBL" id="SDMP01000007">
    <property type="protein sequence ID" value="RYR47096.1"/>
    <property type="molecule type" value="Genomic_DNA"/>
</dbReference>
<comment type="caution">
    <text evidence="2">The sequence shown here is derived from an EMBL/GenBank/DDBJ whole genome shotgun (WGS) entry which is preliminary data.</text>
</comment>
<keyword evidence="3" id="KW-1185">Reference proteome</keyword>
<dbReference type="AlphaFoldDB" id="A0A445C815"/>
<protein>
    <recommendedName>
        <fullName evidence="4">Aminotransferase-like plant mobile domain-containing protein</fullName>
    </recommendedName>
</protein>
<keyword evidence="1" id="KW-1133">Transmembrane helix</keyword>
<evidence type="ECO:0000313" key="3">
    <source>
        <dbReference type="Proteomes" id="UP000289738"/>
    </source>
</evidence>
<reference evidence="2 3" key="1">
    <citation type="submission" date="2019-01" db="EMBL/GenBank/DDBJ databases">
        <title>Sequencing of cultivated peanut Arachis hypogaea provides insights into genome evolution and oil improvement.</title>
        <authorList>
            <person name="Chen X."/>
        </authorList>
    </citation>
    <scope>NUCLEOTIDE SEQUENCE [LARGE SCALE GENOMIC DNA]</scope>
    <source>
        <strain evidence="3">cv. Fuhuasheng</strain>
        <tissue evidence="2">Leaves</tissue>
    </source>
</reference>
<evidence type="ECO:0008006" key="4">
    <source>
        <dbReference type="Google" id="ProtNLM"/>
    </source>
</evidence>
<evidence type="ECO:0000313" key="2">
    <source>
        <dbReference type="EMBL" id="RYR47096.1"/>
    </source>
</evidence>
<gene>
    <name evidence="2" type="ORF">Ahy_A07g033031</name>
</gene>
<name>A0A445C815_ARAHY</name>
<feature type="transmembrane region" description="Helical" evidence="1">
    <location>
        <begin position="111"/>
        <end position="144"/>
    </location>
</feature>
<keyword evidence="1" id="KW-0472">Membrane</keyword>
<keyword evidence="1" id="KW-0812">Transmembrane</keyword>
<organism evidence="2 3">
    <name type="scientific">Arachis hypogaea</name>
    <name type="common">Peanut</name>
    <dbReference type="NCBI Taxonomy" id="3818"/>
    <lineage>
        <taxon>Eukaryota</taxon>
        <taxon>Viridiplantae</taxon>
        <taxon>Streptophyta</taxon>
        <taxon>Embryophyta</taxon>
        <taxon>Tracheophyta</taxon>
        <taxon>Spermatophyta</taxon>
        <taxon>Magnoliopsida</taxon>
        <taxon>eudicotyledons</taxon>
        <taxon>Gunneridae</taxon>
        <taxon>Pentapetalae</taxon>
        <taxon>rosids</taxon>
        <taxon>fabids</taxon>
        <taxon>Fabales</taxon>
        <taxon>Fabaceae</taxon>
        <taxon>Papilionoideae</taxon>
        <taxon>50 kb inversion clade</taxon>
        <taxon>dalbergioids sensu lato</taxon>
        <taxon>Dalbergieae</taxon>
        <taxon>Pterocarpus clade</taxon>
        <taxon>Arachis</taxon>
    </lineage>
</organism>
<evidence type="ECO:0000256" key="1">
    <source>
        <dbReference type="SAM" id="Phobius"/>
    </source>
</evidence>
<accession>A0A445C815</accession>
<sequence>MLTSDHPIPPDRKSNCRGSCIKLTWLRDLKENLQLTDENSIQRTPQFSTCKHVILPYIYPVSSYLESNCVNEISGITGSVETDAIDILRLLTLGRPCMIFRKARFSVSANLIVIVIVLVIVIVKWIVIKSLLYFFQFVWVAYAIDRVDPDIISVDIYMHLVVWSATVPLMSFECIEWHATDRYRRQFSFVQGVPYQERNLDKAHGEVLAGPKNLN</sequence>
<dbReference type="Proteomes" id="UP000289738">
    <property type="component" value="Chromosome A07"/>
</dbReference>
<proteinExistence type="predicted"/>